<dbReference type="Proteomes" id="UP000198649">
    <property type="component" value="Unassembled WGS sequence"/>
</dbReference>
<keyword evidence="1" id="KW-0812">Transmembrane</keyword>
<dbReference type="Pfam" id="PF08309">
    <property type="entry name" value="LVIVD"/>
    <property type="match status" value="1"/>
</dbReference>
<dbReference type="InterPro" id="IPR015943">
    <property type="entry name" value="WD40/YVTN_repeat-like_dom_sf"/>
</dbReference>
<sequence length="504" mass="54002">MPRSRLARTTTLAAGAAALCLSVPTAAVAHEGAGDVATNQRAFQVASSGAGQRMSHVANLQYDRTGEAQNGSDIEFVRIAGRDYALAGTLDKGMQIIDISRPTQPKRVAVFDCKVSQGDIQVWTKKNRVLASYTADGTVGAEGARSRCGRDLKLDPDDAGTVIVDITQPAQPQSVSFLPVPRGSHNMTIHPSGNFLYNSNSDLISSTRPAITIYDIRSPSLPKKVQDFRIPFVPTSLGSESHDITFNAAGTRAFVAALSQTLILDTTDPARPVQIGQIIDPTINLVHQSDPITFKRPDGSTRTLLVITDERAGAAASTECPGGGLHVYDITGAKVRNPVKVGAWFIPVVQPQDGAVCTSHVLRMYPRQKMMTIAWYSQGVRVLDISGLATAQGSPATIALGQGIGMREVGHYTFPDSDTWSFKTNKINRDGSFYGYGNDLVRGFDVYRFRGLPGRTVPPLAPRDLAPARTASSSALLAPAAAVVPAFAFALLLHRRSRRRVTAP</sequence>
<dbReference type="AlphaFoldDB" id="A0A1I3P093"/>
<dbReference type="EMBL" id="FOQG01000019">
    <property type="protein sequence ID" value="SFJ14975.1"/>
    <property type="molecule type" value="Genomic_DNA"/>
</dbReference>
<dbReference type="InterPro" id="IPR013211">
    <property type="entry name" value="LVIVD"/>
</dbReference>
<feature type="signal peptide" evidence="2">
    <location>
        <begin position="1"/>
        <end position="29"/>
    </location>
</feature>
<organism evidence="3 4">
    <name type="scientific">Nocardioides psychrotolerans</name>
    <dbReference type="NCBI Taxonomy" id="1005945"/>
    <lineage>
        <taxon>Bacteria</taxon>
        <taxon>Bacillati</taxon>
        <taxon>Actinomycetota</taxon>
        <taxon>Actinomycetes</taxon>
        <taxon>Propionibacteriales</taxon>
        <taxon>Nocardioidaceae</taxon>
        <taxon>Nocardioides</taxon>
    </lineage>
</organism>
<evidence type="ECO:0000313" key="4">
    <source>
        <dbReference type="Proteomes" id="UP000198649"/>
    </source>
</evidence>
<evidence type="ECO:0000256" key="2">
    <source>
        <dbReference type="SAM" id="SignalP"/>
    </source>
</evidence>
<keyword evidence="2" id="KW-0732">Signal</keyword>
<evidence type="ECO:0000313" key="3">
    <source>
        <dbReference type="EMBL" id="SFJ14975.1"/>
    </source>
</evidence>
<feature type="transmembrane region" description="Helical" evidence="1">
    <location>
        <begin position="475"/>
        <end position="493"/>
    </location>
</feature>
<keyword evidence="1" id="KW-1133">Transmembrane helix</keyword>
<name>A0A1I3P093_9ACTN</name>
<dbReference type="Gene3D" id="2.130.10.10">
    <property type="entry name" value="YVTN repeat-like/Quinoprotein amine dehydrogenase"/>
    <property type="match status" value="1"/>
</dbReference>
<dbReference type="InterPro" id="IPR011047">
    <property type="entry name" value="Quinoprotein_ADH-like_sf"/>
</dbReference>
<proteinExistence type="predicted"/>
<dbReference type="RefSeq" id="WP_091116548.1">
    <property type="nucleotide sequence ID" value="NZ_BKAF01000024.1"/>
</dbReference>
<keyword evidence="4" id="KW-1185">Reference proteome</keyword>
<reference evidence="3 4" key="1">
    <citation type="submission" date="2016-10" db="EMBL/GenBank/DDBJ databases">
        <authorList>
            <person name="de Groot N.N."/>
        </authorList>
    </citation>
    <scope>NUCLEOTIDE SEQUENCE [LARGE SCALE GENOMIC DNA]</scope>
    <source>
        <strain evidence="3 4">CGMCC 1.11156</strain>
    </source>
</reference>
<protein>
    <submittedName>
        <fullName evidence="3">LVIVD repeat-containing protein</fullName>
    </submittedName>
</protein>
<evidence type="ECO:0000256" key="1">
    <source>
        <dbReference type="SAM" id="Phobius"/>
    </source>
</evidence>
<dbReference type="STRING" id="1005945.SAMN05216561_11946"/>
<dbReference type="SUPFAM" id="SSF50998">
    <property type="entry name" value="Quinoprotein alcohol dehydrogenase-like"/>
    <property type="match status" value="1"/>
</dbReference>
<keyword evidence="1" id="KW-0472">Membrane</keyword>
<accession>A0A1I3P093</accession>
<feature type="chain" id="PRO_5011453142" evidence="2">
    <location>
        <begin position="30"/>
        <end position="504"/>
    </location>
</feature>
<dbReference type="OrthoDB" id="5240345at2"/>
<gene>
    <name evidence="3" type="ORF">SAMN05216561_11946</name>
</gene>